<dbReference type="GO" id="GO:0015930">
    <property type="term" value="F:glutamate synthase activity"/>
    <property type="evidence" value="ECO:0007669"/>
    <property type="project" value="InterPro"/>
</dbReference>
<feature type="domain" description="Glutamate synthase central-N" evidence="1">
    <location>
        <begin position="92"/>
        <end position="212"/>
    </location>
</feature>
<dbReference type="STRING" id="204536.SULAZ_0648"/>
<dbReference type="HOGENOM" id="CLU_997219_0_0_0"/>
<dbReference type="Pfam" id="PF04898">
    <property type="entry name" value="Glu_syn_central"/>
    <property type="match status" value="1"/>
</dbReference>
<proteinExistence type="predicted"/>
<evidence type="ECO:0000259" key="1">
    <source>
        <dbReference type="Pfam" id="PF04898"/>
    </source>
</evidence>
<dbReference type="EMBL" id="CP001229">
    <property type="protein sequence ID" value="ACN98885.1"/>
    <property type="molecule type" value="Genomic_DNA"/>
</dbReference>
<dbReference type="KEGG" id="saf:SULAZ_0648"/>
<dbReference type="Proteomes" id="UP000001369">
    <property type="component" value="Chromosome"/>
</dbReference>
<gene>
    <name evidence="2" type="ordered locus">SULAZ_0648</name>
</gene>
<dbReference type="InterPro" id="IPR013785">
    <property type="entry name" value="Aldolase_TIM"/>
</dbReference>
<reference evidence="2 3" key="1">
    <citation type="journal article" date="2009" name="J. Bacteriol.">
        <title>Complete and draft genome sequences of six members of the Aquificales.</title>
        <authorList>
            <person name="Reysenbach A.L."/>
            <person name="Hamamura N."/>
            <person name="Podar M."/>
            <person name="Griffiths E."/>
            <person name="Ferreira S."/>
            <person name="Hochstein R."/>
            <person name="Heidelberg J."/>
            <person name="Johnson J."/>
            <person name="Mead D."/>
            <person name="Pohorille A."/>
            <person name="Sarmiento M."/>
            <person name="Schweighofer K."/>
            <person name="Seshadri R."/>
            <person name="Voytek M.A."/>
        </authorList>
    </citation>
    <scope>NUCLEOTIDE SEQUENCE [LARGE SCALE GENOMIC DNA]</scope>
    <source>
        <strain evidence="3">Az-Fu1 / DSM 15241 / OCM 825</strain>
    </source>
</reference>
<organism evidence="2 3">
    <name type="scientific">Sulfurihydrogenibium azorense (strain DSM 15241 / OCM 825 / Az-Fu1)</name>
    <dbReference type="NCBI Taxonomy" id="204536"/>
    <lineage>
        <taxon>Bacteria</taxon>
        <taxon>Pseudomonadati</taxon>
        <taxon>Aquificota</taxon>
        <taxon>Aquificia</taxon>
        <taxon>Aquificales</taxon>
        <taxon>Hydrogenothermaceae</taxon>
        <taxon>Sulfurihydrogenibium</taxon>
    </lineage>
</organism>
<sequence>MAMYYYPTKEEIENQKSLILSKEKLQEDSLIPSLDGKFTPFRYFKHGLDVSPSPSVGKKVVISGKDLDTILNQEKIALVPYTVPFERSYSIVELQDLTSEKRITNLLYDAVYEGIPISDLKIGLEIVGLRILDVIKSGYYNILLSDFNISQYRIPLPITFLLMYLENFLKEKGIDVRNLKFIVQSSEIKNPFEVATLLSLGSSMVYPSSMDEEKVIDLLNQYVYDLISKKGYKSIEEFIGSKNVNVIGLKNEFLELINPSYKSSFEVEGLSEIESYLYT</sequence>
<dbReference type="InterPro" id="IPR006982">
    <property type="entry name" value="Glu_synth_centr_N"/>
</dbReference>
<protein>
    <submittedName>
        <fullName evidence="2">Putative ferredoxin-dependent glutamate synthase</fullName>
    </submittedName>
</protein>
<dbReference type="eggNOG" id="COG0069">
    <property type="taxonomic scope" value="Bacteria"/>
</dbReference>
<dbReference type="Gene3D" id="3.20.20.70">
    <property type="entry name" value="Aldolase class I"/>
    <property type="match status" value="1"/>
</dbReference>
<name>C1DU46_SULAA</name>
<accession>C1DU46</accession>
<evidence type="ECO:0000313" key="2">
    <source>
        <dbReference type="EMBL" id="ACN98885.1"/>
    </source>
</evidence>
<keyword evidence="3" id="KW-1185">Reference proteome</keyword>
<dbReference type="AlphaFoldDB" id="C1DU46"/>
<dbReference type="SUPFAM" id="SSF51395">
    <property type="entry name" value="FMN-linked oxidoreductases"/>
    <property type="match status" value="1"/>
</dbReference>
<evidence type="ECO:0000313" key="3">
    <source>
        <dbReference type="Proteomes" id="UP000001369"/>
    </source>
</evidence>